<reference evidence="2" key="1">
    <citation type="submission" date="2019-12" db="EMBL/GenBank/DDBJ databases">
        <title>An insight into the sialome of adult female Ixodes ricinus ticks feeding for 6 days.</title>
        <authorList>
            <person name="Perner J."/>
            <person name="Ribeiro J.M.C."/>
        </authorList>
    </citation>
    <scope>NUCLEOTIDE SEQUENCE</scope>
    <source>
        <strain evidence="2">Semi-engorged</strain>
        <tissue evidence="2">Salivary glands</tissue>
    </source>
</reference>
<proteinExistence type="predicted"/>
<accession>A0A6B0V3J6</accession>
<feature type="chain" id="PRO_5025413610" evidence="1">
    <location>
        <begin position="22"/>
        <end position="214"/>
    </location>
</feature>
<dbReference type="GO" id="GO:0008289">
    <property type="term" value="F:lipid binding"/>
    <property type="evidence" value="ECO:0007669"/>
    <property type="project" value="InterPro"/>
</dbReference>
<protein>
    <submittedName>
        <fullName evidence="2">Putative secreted protein</fullName>
    </submittedName>
</protein>
<evidence type="ECO:0000256" key="1">
    <source>
        <dbReference type="SAM" id="SignalP"/>
    </source>
</evidence>
<feature type="signal peptide" evidence="1">
    <location>
        <begin position="1"/>
        <end position="21"/>
    </location>
</feature>
<dbReference type="Gene3D" id="3.15.10.50">
    <property type="match status" value="1"/>
</dbReference>
<keyword evidence="1" id="KW-0732">Signal</keyword>
<dbReference type="InterPro" id="IPR017943">
    <property type="entry name" value="Bactericidal_perm-incr_a/b_dom"/>
</dbReference>
<dbReference type="AlphaFoldDB" id="A0A6B0V3J6"/>
<organism evidence="2">
    <name type="scientific">Ixodes ricinus</name>
    <name type="common">Common tick</name>
    <name type="synonym">Acarus ricinus</name>
    <dbReference type="NCBI Taxonomy" id="34613"/>
    <lineage>
        <taxon>Eukaryota</taxon>
        <taxon>Metazoa</taxon>
        <taxon>Ecdysozoa</taxon>
        <taxon>Arthropoda</taxon>
        <taxon>Chelicerata</taxon>
        <taxon>Arachnida</taxon>
        <taxon>Acari</taxon>
        <taxon>Parasitiformes</taxon>
        <taxon>Ixodida</taxon>
        <taxon>Ixodoidea</taxon>
        <taxon>Ixodidae</taxon>
        <taxon>Ixodinae</taxon>
        <taxon>Ixodes</taxon>
    </lineage>
</organism>
<dbReference type="InterPro" id="IPR038602">
    <property type="entry name" value="Mite_allergen_7_sf"/>
</dbReference>
<dbReference type="EMBL" id="GIFC01014301">
    <property type="protein sequence ID" value="MXU96384.1"/>
    <property type="molecule type" value="Transcribed_RNA"/>
</dbReference>
<dbReference type="SUPFAM" id="SSF55394">
    <property type="entry name" value="Bactericidal permeability-increasing protein, BPI"/>
    <property type="match status" value="1"/>
</dbReference>
<name>A0A6B0V3J6_IXORI</name>
<evidence type="ECO:0000313" key="2">
    <source>
        <dbReference type="EMBL" id="MXU96384.1"/>
    </source>
</evidence>
<sequence length="214" mass="23433">MEATKLLLFLVLHCGAGDSSGVVMDGQEPLQFLDRLLHATAVGYDLDPMERKFSYVVEAGLGTVNLYKATVLGLGTAHRLRENYIWVNDSGTCLKIDMGVRNVTITVLANVTVGAFFFQGTATIKLEAKASSIEAQVDMKENNVKLELGSLDIVGTETVDVKASYVSGTRLVFATVQGTLKSYVQSFFKDDLESKLRAALEAKRQELNQYILLD</sequence>